<name>A0ABU5LEW8_9GAMM</name>
<keyword evidence="4 10" id="KW-0378">Hydrolase</keyword>
<feature type="domain" description="Peptidase M16 N-terminal" evidence="7">
    <location>
        <begin position="16"/>
        <end position="148"/>
    </location>
</feature>
<feature type="domain" description="Coenzyme PQQ synthesis protein F N-terminal lobe" evidence="8">
    <location>
        <begin position="249"/>
        <end position="384"/>
    </location>
</feature>
<dbReference type="InterPro" id="IPR054740">
    <property type="entry name" value="PqqF_N_2"/>
</dbReference>
<dbReference type="InterPro" id="IPR011765">
    <property type="entry name" value="Pept_M16_N"/>
</dbReference>
<keyword evidence="5" id="KW-0862">Zinc</keyword>
<dbReference type="Pfam" id="PF22454">
    <property type="entry name" value="PQQ_syn_pqqF_N_2"/>
    <property type="match status" value="1"/>
</dbReference>
<keyword evidence="2" id="KW-0645">Protease</keyword>
<dbReference type="InterPro" id="IPR050626">
    <property type="entry name" value="Peptidase_M16"/>
</dbReference>
<dbReference type="EC" id="3.4.24.-" evidence="10"/>
<feature type="domain" description="Coenzyme PQQ synthesis protein F-like C-terminal lobe" evidence="9">
    <location>
        <begin position="630"/>
        <end position="717"/>
    </location>
</feature>
<evidence type="ECO:0000259" key="8">
    <source>
        <dbReference type="Pfam" id="PF22454"/>
    </source>
</evidence>
<dbReference type="Gene3D" id="3.30.830.10">
    <property type="entry name" value="Metalloenzyme, LuxS/M16 peptidase-like"/>
    <property type="match status" value="2"/>
</dbReference>
<dbReference type="InterPro" id="IPR054734">
    <property type="entry name" value="PqqF-like_C_4"/>
</dbReference>
<accession>A0ABU5LEW8</accession>
<gene>
    <name evidence="10" type="primary">pqqF</name>
    <name evidence="10" type="ORF">N4G40_09275</name>
</gene>
<dbReference type="EMBL" id="JAOBTT010000001">
    <property type="protein sequence ID" value="MDZ7278462.1"/>
    <property type="molecule type" value="Genomic_DNA"/>
</dbReference>
<evidence type="ECO:0000313" key="11">
    <source>
        <dbReference type="Proteomes" id="UP001288620"/>
    </source>
</evidence>
<comment type="similarity">
    <text evidence="1">Belongs to the peptidase M16 family.</text>
</comment>
<proteinExistence type="inferred from homology"/>
<dbReference type="InterPro" id="IPR011249">
    <property type="entry name" value="Metalloenz_LuxS/M16"/>
</dbReference>
<comment type="caution">
    <text evidence="10">The sequence shown here is derived from an EMBL/GenBank/DDBJ whole genome shotgun (WGS) entry which is preliminary data.</text>
</comment>
<dbReference type="Pfam" id="PF00675">
    <property type="entry name" value="Peptidase_M16"/>
    <property type="match status" value="1"/>
</dbReference>
<dbReference type="NCBIfam" id="TIGR02110">
    <property type="entry name" value="PQQ_syn_pqqF"/>
    <property type="match status" value="1"/>
</dbReference>
<keyword evidence="6" id="KW-0482">Metalloprotease</keyword>
<dbReference type="PANTHER" id="PTHR43690">
    <property type="entry name" value="NARDILYSIN"/>
    <property type="match status" value="1"/>
</dbReference>
<evidence type="ECO:0000256" key="6">
    <source>
        <dbReference type="ARBA" id="ARBA00023049"/>
    </source>
</evidence>
<organism evidence="10 11">
    <name type="scientific">Pantoea eucrina</name>
    <dbReference type="NCBI Taxonomy" id="472693"/>
    <lineage>
        <taxon>Bacteria</taxon>
        <taxon>Pseudomonadati</taxon>
        <taxon>Pseudomonadota</taxon>
        <taxon>Gammaproteobacteria</taxon>
        <taxon>Enterobacterales</taxon>
        <taxon>Erwiniaceae</taxon>
        <taxon>Pantoea</taxon>
    </lineage>
</organism>
<reference evidence="11" key="1">
    <citation type="submission" date="2023-07" db="EMBL/GenBank/DDBJ databases">
        <title>Structural and functional analysis of rice phyllospheric bacteria for their antimicrobial properties and defense elicitation against blast disease.</title>
        <authorList>
            <person name="Sahu K.P."/>
            <person name="Asharani P."/>
            <person name="Kumar M."/>
            <person name="Reddy B."/>
            <person name="Kumar A."/>
        </authorList>
    </citation>
    <scope>NUCLEOTIDE SEQUENCE [LARGE SCALE GENOMIC DNA]</scope>
    <source>
        <strain evidence="11">OsEp_Plm_30P10</strain>
    </source>
</reference>
<evidence type="ECO:0000256" key="2">
    <source>
        <dbReference type="ARBA" id="ARBA00022670"/>
    </source>
</evidence>
<sequence length="768" mass="84407">MDRRQLVLANGLRCHLHHQPEARDAAALVSVQVGSLNEPEAWPGLAHLLEHTLFGDCQRFSDAQRLMPWVQQQGGEVNATTQLSQSAFFFQVPAPQLAAGAKRLSAMLAAPQFSAACVAQECAVIDAEYQLLAQHDETLCEAALLAAAGEPYTRFRIGNRAAFGDNVTDIQLALRDFHRRFYHAGTMQLWLQGPQSLAELAEMAQPFASLPASGAAPQPLPLPQIGNRVVQLAGDETFWLTLILDAHTPALRDSVTLMAAFWQDDAPESLLAQLRQAGLCDALQTHWLQLASNHCWLALRFSAQRMTPAMAQQIESLFWQHWAALCATSPLQRQHYQRLAQLDFHALSPLAQLRAHAFGFAPGQTLPDSEPLLTALRQAPCSRLLTQRDVSQYADVDSQGVTLRLGEWPPAAAPALTPTVFNFYPRAAAPEPLTLPPHPRPLLRLPMRPSDRLLLLRPAFYQPLSEPTARARQRALRSALGLLRHAGGAGSWQFTQGAWQLRLDLPPEAELHSVQAVLAALNADAACSAPAPTSNLAIRQLLTAMPTALIAPVAQPAWIAAWCGEDDAEAQRLARLLSQLRAPLTDRASVPAVQRGLTRIACDTADHALLIFMPLLNADDRRLAALQALALTLGPRFFQRLRVDEPVGYVVSTRYQRFADIDGILLALQSPGTPWPQLLKHCSAFLREMSHALSDATPAMLAAWQATLREQCMPKDHADAVLQALRHQQGLANLTPQAIDALTLAQIQDVHETLRRARRRWRVLIAGQ</sequence>
<dbReference type="PANTHER" id="PTHR43690:SF18">
    <property type="entry name" value="INSULIN-DEGRADING ENZYME-RELATED"/>
    <property type="match status" value="1"/>
</dbReference>
<evidence type="ECO:0000259" key="9">
    <source>
        <dbReference type="Pfam" id="PF22456"/>
    </source>
</evidence>
<keyword evidence="3" id="KW-0479">Metal-binding</keyword>
<evidence type="ECO:0000259" key="7">
    <source>
        <dbReference type="Pfam" id="PF00675"/>
    </source>
</evidence>
<dbReference type="SUPFAM" id="SSF63411">
    <property type="entry name" value="LuxS/MPP-like metallohydrolase"/>
    <property type="match status" value="2"/>
</dbReference>
<evidence type="ECO:0000256" key="5">
    <source>
        <dbReference type="ARBA" id="ARBA00022833"/>
    </source>
</evidence>
<dbReference type="Proteomes" id="UP001288620">
    <property type="component" value="Unassembled WGS sequence"/>
</dbReference>
<dbReference type="Pfam" id="PF22456">
    <property type="entry name" value="PqqF-like_C_4"/>
    <property type="match status" value="1"/>
</dbReference>
<dbReference type="GO" id="GO:0016787">
    <property type="term" value="F:hydrolase activity"/>
    <property type="evidence" value="ECO:0007669"/>
    <property type="project" value="UniProtKB-KW"/>
</dbReference>
<evidence type="ECO:0000256" key="1">
    <source>
        <dbReference type="ARBA" id="ARBA00007261"/>
    </source>
</evidence>
<protein>
    <submittedName>
        <fullName evidence="10">Pyrroloquinoline quinone biosynthesis protein PqqF</fullName>
        <ecNumber evidence="10">3.4.24.-</ecNumber>
    </submittedName>
</protein>
<evidence type="ECO:0000313" key="10">
    <source>
        <dbReference type="EMBL" id="MDZ7278462.1"/>
    </source>
</evidence>
<dbReference type="InterPro" id="IPR011844">
    <property type="entry name" value="PQQ_synth_PqqF"/>
</dbReference>
<keyword evidence="11" id="KW-1185">Reference proteome</keyword>
<dbReference type="RefSeq" id="WP_322542439.1">
    <property type="nucleotide sequence ID" value="NZ_JAOBTT010000001.1"/>
</dbReference>
<evidence type="ECO:0000256" key="4">
    <source>
        <dbReference type="ARBA" id="ARBA00022801"/>
    </source>
</evidence>
<evidence type="ECO:0000256" key="3">
    <source>
        <dbReference type="ARBA" id="ARBA00022723"/>
    </source>
</evidence>